<protein>
    <submittedName>
        <fullName evidence="1">Uncharacterized protein</fullName>
    </submittedName>
</protein>
<dbReference type="AlphaFoldDB" id="A0A9P7QPV2"/>
<feature type="non-terminal residue" evidence="1">
    <location>
        <position position="1"/>
    </location>
</feature>
<comment type="caution">
    <text evidence="1">The sequence shown here is derived from an EMBL/GenBank/DDBJ whole genome shotgun (WGS) entry which is preliminary data.</text>
</comment>
<gene>
    <name evidence="1" type="ORF">JMJ77_011428</name>
</gene>
<dbReference type="EMBL" id="JAESDN010000023">
    <property type="protein sequence ID" value="KAG7040564.1"/>
    <property type="molecule type" value="Genomic_DNA"/>
</dbReference>
<name>A0A9P7QPV2_9PEZI</name>
<dbReference type="Proteomes" id="UP000699042">
    <property type="component" value="Unassembled WGS sequence"/>
</dbReference>
<organism evidence="1 2">
    <name type="scientific">Colletotrichum scovillei</name>
    <dbReference type="NCBI Taxonomy" id="1209932"/>
    <lineage>
        <taxon>Eukaryota</taxon>
        <taxon>Fungi</taxon>
        <taxon>Dikarya</taxon>
        <taxon>Ascomycota</taxon>
        <taxon>Pezizomycotina</taxon>
        <taxon>Sordariomycetes</taxon>
        <taxon>Hypocreomycetidae</taxon>
        <taxon>Glomerellales</taxon>
        <taxon>Glomerellaceae</taxon>
        <taxon>Colletotrichum</taxon>
        <taxon>Colletotrichum acutatum species complex</taxon>
    </lineage>
</organism>
<accession>A0A9P7QPV2</accession>
<proteinExistence type="predicted"/>
<evidence type="ECO:0000313" key="1">
    <source>
        <dbReference type="EMBL" id="KAG7040564.1"/>
    </source>
</evidence>
<keyword evidence="2" id="KW-1185">Reference proteome</keyword>
<evidence type="ECO:0000313" key="2">
    <source>
        <dbReference type="Proteomes" id="UP000699042"/>
    </source>
</evidence>
<reference evidence="1" key="1">
    <citation type="submission" date="2021-05" db="EMBL/GenBank/DDBJ databases">
        <title>Comparative genomics of three Colletotrichum scovillei strains and genetic complementation revealed genes involved fungal growth and virulence on chili pepper.</title>
        <authorList>
            <person name="Hsieh D.-K."/>
            <person name="Chuang S.-C."/>
            <person name="Chen C.-Y."/>
            <person name="Chao Y.-T."/>
            <person name="Lu M.-Y.J."/>
            <person name="Lee M.-H."/>
            <person name="Shih M.-C."/>
        </authorList>
    </citation>
    <scope>NUCLEOTIDE SEQUENCE</scope>
    <source>
        <strain evidence="1">Coll-153</strain>
    </source>
</reference>
<sequence length="89" mass="9592">VCVLAAWHWKAPPESSFSAVFVSIFKRPLHHLWSAVAAVAAGYISKSQSRPYRPRMAVARAQTGKPGPNSGHAACSVWHFLIASSCGTM</sequence>